<keyword evidence="1" id="KW-0808">Transferase</keyword>
<dbReference type="EMBL" id="BBSC01000001">
    <property type="protein sequence ID" value="GAM73552.1"/>
    <property type="molecule type" value="Genomic_DNA"/>
</dbReference>
<dbReference type="Pfam" id="PF02353">
    <property type="entry name" value="CMAS"/>
    <property type="match status" value="1"/>
</dbReference>
<gene>
    <name evidence="1" type="ORF">JCM19241_3007</name>
</gene>
<accession>A0A0B8Q9F1</accession>
<dbReference type="AlphaFoldDB" id="A0A0B8Q9F1"/>
<dbReference type="Gene3D" id="3.40.50.150">
    <property type="entry name" value="Vaccinia Virus protein VP39"/>
    <property type="match status" value="1"/>
</dbReference>
<dbReference type="InterPro" id="IPR029063">
    <property type="entry name" value="SAM-dependent_MTases_sf"/>
</dbReference>
<proteinExistence type="predicted"/>
<sequence length="88" mass="9837">MLYSAGVYQSGEDSLEQAQLNKMERLCQQLELKETDSVIEIGTGWGAWLSTWRKTTAAMSPPLLSRMNSTTTLNSESSMKVCKTALRF</sequence>
<organism evidence="1 2">
    <name type="scientific">Vibrio ishigakensis</name>
    <dbReference type="NCBI Taxonomy" id="1481914"/>
    <lineage>
        <taxon>Bacteria</taxon>
        <taxon>Pseudomonadati</taxon>
        <taxon>Pseudomonadota</taxon>
        <taxon>Gammaproteobacteria</taxon>
        <taxon>Vibrionales</taxon>
        <taxon>Vibrionaceae</taxon>
        <taxon>Vibrio</taxon>
    </lineage>
</organism>
<dbReference type="PANTHER" id="PTHR43667:SF2">
    <property type="entry name" value="FATTY ACID C-METHYL TRANSFERASE"/>
    <property type="match status" value="1"/>
</dbReference>
<name>A0A0B8Q9F1_9VIBR</name>
<evidence type="ECO:0000313" key="1">
    <source>
        <dbReference type="EMBL" id="GAM73552.1"/>
    </source>
</evidence>
<dbReference type="InterPro" id="IPR050723">
    <property type="entry name" value="CFA/CMAS"/>
</dbReference>
<comment type="caution">
    <text evidence="1">The sequence shown here is derived from an EMBL/GenBank/DDBJ whole genome shotgun (WGS) entry which is preliminary data.</text>
</comment>
<dbReference type="Proteomes" id="UP000031666">
    <property type="component" value="Unassembled WGS sequence"/>
</dbReference>
<dbReference type="STRING" id="1481914.JCM19241_3007"/>
<reference evidence="1 2" key="2">
    <citation type="submission" date="2015-01" db="EMBL/GenBank/DDBJ databases">
        <authorList>
            <consortium name="NBRP consortium"/>
            <person name="Sawabe T."/>
            <person name="Meirelles P."/>
            <person name="Feng G."/>
            <person name="Sayaka M."/>
            <person name="Hattori M."/>
            <person name="Ohkuma M."/>
        </authorList>
    </citation>
    <scope>NUCLEOTIDE SEQUENCE [LARGE SCALE GENOMIC DNA]</scope>
    <source>
        <strain evidence="2">JCM 19241</strain>
    </source>
</reference>
<reference evidence="1 2" key="1">
    <citation type="submission" date="2015-01" db="EMBL/GenBank/DDBJ databases">
        <title>Vibrio sp. C94 JCM 19241 whole genome shotgun sequence.</title>
        <authorList>
            <person name="Sawabe T."/>
            <person name="Meirelles P."/>
            <person name="Feng G."/>
            <person name="Sayaka M."/>
            <person name="Hattori M."/>
            <person name="Ohkuma M."/>
        </authorList>
    </citation>
    <scope>NUCLEOTIDE SEQUENCE [LARGE SCALE GENOMIC DNA]</scope>
    <source>
        <strain evidence="2">JCM 19241</strain>
    </source>
</reference>
<dbReference type="GO" id="GO:0032259">
    <property type="term" value="P:methylation"/>
    <property type="evidence" value="ECO:0007669"/>
    <property type="project" value="UniProtKB-KW"/>
</dbReference>
<dbReference type="SUPFAM" id="SSF53335">
    <property type="entry name" value="S-adenosyl-L-methionine-dependent methyltransferases"/>
    <property type="match status" value="1"/>
</dbReference>
<keyword evidence="1" id="KW-0489">Methyltransferase</keyword>
<dbReference type="PANTHER" id="PTHR43667">
    <property type="entry name" value="CYCLOPROPANE-FATTY-ACYL-PHOSPHOLIPID SYNTHASE"/>
    <property type="match status" value="1"/>
</dbReference>
<dbReference type="GO" id="GO:0008168">
    <property type="term" value="F:methyltransferase activity"/>
    <property type="evidence" value="ECO:0007669"/>
    <property type="project" value="UniProtKB-KW"/>
</dbReference>
<evidence type="ECO:0000313" key="2">
    <source>
        <dbReference type="Proteomes" id="UP000031666"/>
    </source>
</evidence>
<protein>
    <submittedName>
        <fullName evidence="1">S-adenosyl-L-methionine dependent methyltransferase</fullName>
    </submittedName>
</protein>